<dbReference type="SUPFAM" id="SSF52540">
    <property type="entry name" value="P-loop containing nucleoside triphosphate hydrolases"/>
    <property type="match status" value="1"/>
</dbReference>
<evidence type="ECO:0000313" key="4">
    <source>
        <dbReference type="EMBL" id="RGM45063.1"/>
    </source>
</evidence>
<dbReference type="EMBL" id="QSTI01000028">
    <property type="protein sequence ID" value="RGM45063.1"/>
    <property type="molecule type" value="Genomic_DNA"/>
</dbReference>
<sequence>MKIKSISIENFRSIKNATINFNEITALVGENNAGKTAILRALNSVFNYEYENEFFLNSMHRYWKKTITKITIIFEEVPEKEIYMNKKKDGILRLRFQYSYSKSRNGRTLCCLIDNEKVNVDENFILELKKDIDFVYIPANRGGKDLTWSESSILARVVKAYLQDYTRNRDLLSNQVARMAKSIHKQVLTKLESELSQLNMVDDFGNYKLSFRESIDYKIFLDQINLYLDDEESMPVSEYGSGVKSLTVIALHRMLAKLNNVSIILGIEEPETNLHPQAQKKFIASLKDKRQDCETQAIFATHSTVIVDALDHQDIVLVRREKDEKRGFHSSTSQLPVDFWTLHNIAELKHYNFFKYRNSDFFFAKYVVITESITDAQVIERLIEPQLGDLYYNVSVLNLDGVKNLQYPFFLLSDLGIPFTAVVDKDVFLPYKNGKLMDSRNSETFLPEYSNTLNRRNPVLNAVFNTEELKDKLEEYVNQSYTKFVNYIEKYNMLSMQYCLEMDLVATDKASELYYDHYNLLGEKRNRKSLLIERKDAIKDPTVLLEIFDRLNPSEYPFSFKKIKNILVKKIKTAIITQRQNMEVEE</sequence>
<dbReference type="PANTHER" id="PTHR43581:SF4">
    <property type="entry name" value="ATP_GTP PHOSPHATASE"/>
    <property type="match status" value="1"/>
</dbReference>
<dbReference type="Gene3D" id="3.40.50.300">
    <property type="entry name" value="P-loop containing nucleotide triphosphate hydrolases"/>
    <property type="match status" value="1"/>
</dbReference>
<feature type="domain" description="OLD protein-like TOPRIM" evidence="2">
    <location>
        <begin position="362"/>
        <end position="426"/>
    </location>
</feature>
<dbReference type="Proteomes" id="UP001197847">
    <property type="component" value="Unassembled WGS sequence"/>
</dbReference>
<dbReference type="InterPro" id="IPR051396">
    <property type="entry name" value="Bact_Antivir_Def_Nuclease"/>
</dbReference>
<dbReference type="AlphaFoldDB" id="A0A3E4WS32"/>
<dbReference type="InterPro" id="IPR041685">
    <property type="entry name" value="AAA_GajA/Old/RecF-like"/>
</dbReference>
<accession>A0A3E4WS32</accession>
<gene>
    <name evidence="4" type="ORF">DXC13_13425</name>
    <name evidence="3" type="ORF">LK487_03980</name>
</gene>
<evidence type="ECO:0000259" key="2">
    <source>
        <dbReference type="Pfam" id="PF20469"/>
    </source>
</evidence>
<name>A0A3E4WS32_9FIRM</name>
<reference evidence="4 5" key="1">
    <citation type="submission" date="2018-08" db="EMBL/GenBank/DDBJ databases">
        <title>A genome reference for cultivated species of the human gut microbiota.</title>
        <authorList>
            <person name="Zou Y."/>
            <person name="Xue W."/>
            <person name="Luo G."/>
        </authorList>
    </citation>
    <scope>NUCLEOTIDE SEQUENCE [LARGE SCALE GENOMIC DNA]</scope>
    <source>
        <strain evidence="4 5">OM08-12AT</strain>
    </source>
</reference>
<proteinExistence type="predicted"/>
<dbReference type="Pfam" id="PF20469">
    <property type="entry name" value="OLD-like_TOPRIM"/>
    <property type="match status" value="1"/>
</dbReference>
<evidence type="ECO:0000259" key="1">
    <source>
        <dbReference type="Pfam" id="PF13175"/>
    </source>
</evidence>
<dbReference type="RefSeq" id="WP_117715478.1">
    <property type="nucleotide sequence ID" value="NZ_DAWEFX010000013.1"/>
</dbReference>
<comment type="caution">
    <text evidence="4">The sequence shown here is derived from an EMBL/GenBank/DDBJ whole genome shotgun (WGS) entry which is preliminary data.</text>
</comment>
<evidence type="ECO:0000313" key="5">
    <source>
        <dbReference type="Proteomes" id="UP000260717"/>
    </source>
</evidence>
<protein>
    <submittedName>
        <fullName evidence="3">AAA family ATPase</fullName>
    </submittedName>
    <submittedName>
        <fullName evidence="4">DUF2813 domain-containing protein</fullName>
    </submittedName>
</protein>
<reference evidence="3" key="2">
    <citation type="submission" date="2021-10" db="EMBL/GenBank/DDBJ databases">
        <title>Collection of gut derived symbiotic bacterial strains cultured from healthy donors.</title>
        <authorList>
            <person name="Lin H."/>
            <person name="Littmann E."/>
            <person name="Claire K."/>
            <person name="Pamer E."/>
        </authorList>
    </citation>
    <scope>NUCLEOTIDE SEQUENCE</scope>
    <source>
        <strain evidence="3">MSK.22.92</strain>
    </source>
</reference>
<dbReference type="PANTHER" id="PTHR43581">
    <property type="entry name" value="ATP/GTP PHOSPHATASE"/>
    <property type="match status" value="1"/>
</dbReference>
<feature type="domain" description="Endonuclease GajA/Old nuclease/RecF-like AAA" evidence="1">
    <location>
        <begin position="130"/>
        <end position="307"/>
    </location>
</feature>
<evidence type="ECO:0000313" key="3">
    <source>
        <dbReference type="EMBL" id="MCC2746199.1"/>
    </source>
</evidence>
<dbReference type="InterPro" id="IPR027417">
    <property type="entry name" value="P-loop_NTPase"/>
</dbReference>
<dbReference type="InterPro" id="IPR034139">
    <property type="entry name" value="TOPRIM_OLD"/>
</dbReference>
<dbReference type="Pfam" id="PF13175">
    <property type="entry name" value="AAA_15"/>
    <property type="match status" value="2"/>
</dbReference>
<dbReference type="Proteomes" id="UP000260717">
    <property type="component" value="Unassembled WGS sequence"/>
</dbReference>
<dbReference type="EMBL" id="JAJFBX010000004">
    <property type="protein sequence ID" value="MCC2746199.1"/>
    <property type="molecule type" value="Genomic_DNA"/>
</dbReference>
<organism evidence="4 5">
    <name type="scientific">Agathobacter rectalis</name>
    <dbReference type="NCBI Taxonomy" id="39491"/>
    <lineage>
        <taxon>Bacteria</taxon>
        <taxon>Bacillati</taxon>
        <taxon>Bacillota</taxon>
        <taxon>Clostridia</taxon>
        <taxon>Lachnospirales</taxon>
        <taxon>Lachnospiraceae</taxon>
        <taxon>Agathobacter</taxon>
    </lineage>
</organism>
<feature type="domain" description="Endonuclease GajA/Old nuclease/RecF-like AAA" evidence="1">
    <location>
        <begin position="1"/>
        <end position="115"/>
    </location>
</feature>